<name>A0ABX8RP35_NOCIO</name>
<sequence>MPSPRKRAAITLSVFVIGTALATAVVGAVALSLNPPEESTANGQGRADETGSAATTSIPPSVTEEPQLLATTTPPPPSSAVRGAVNKSAAVLPVHVGECVELHGTGEHTVIGKTACGSANSTYRIIEKTQANSQCPSDADHTHNHTGTALCLDIDWIVDGCMELVPHQPKRIDCTVRGVPDAVKVVEIKQATTDVNACTSGDRGIVYHQRQFVVCVARL</sequence>
<reference evidence="2 3" key="1">
    <citation type="submission" date="2021-07" db="EMBL/GenBank/DDBJ databases">
        <title>Whole Genome Sequence of Nocardia Iowensis.</title>
        <authorList>
            <person name="Lamm A."/>
            <person name="Collins-Fairclough A.M."/>
            <person name="Bunk B."/>
            <person name="Sproer C."/>
        </authorList>
    </citation>
    <scope>NUCLEOTIDE SEQUENCE [LARGE SCALE GENOMIC DNA]</scope>
    <source>
        <strain evidence="2 3">NRRL 5646</strain>
    </source>
</reference>
<accession>A0ABX8RP35</accession>
<dbReference type="Proteomes" id="UP000694257">
    <property type="component" value="Chromosome"/>
</dbReference>
<feature type="compositionally biased region" description="Low complexity" evidence="1">
    <location>
        <begin position="63"/>
        <end position="72"/>
    </location>
</feature>
<protein>
    <submittedName>
        <fullName evidence="2">Uncharacterized protein</fullName>
    </submittedName>
</protein>
<evidence type="ECO:0000313" key="3">
    <source>
        <dbReference type="Proteomes" id="UP000694257"/>
    </source>
</evidence>
<feature type="region of interest" description="Disordered" evidence="1">
    <location>
        <begin position="36"/>
        <end position="82"/>
    </location>
</feature>
<proteinExistence type="predicted"/>
<organism evidence="2 3">
    <name type="scientific">Nocardia iowensis</name>
    <dbReference type="NCBI Taxonomy" id="204891"/>
    <lineage>
        <taxon>Bacteria</taxon>
        <taxon>Bacillati</taxon>
        <taxon>Actinomycetota</taxon>
        <taxon>Actinomycetes</taxon>
        <taxon>Mycobacteriales</taxon>
        <taxon>Nocardiaceae</taxon>
        <taxon>Nocardia</taxon>
    </lineage>
</organism>
<gene>
    <name evidence="2" type="ORF">KV110_37910</name>
</gene>
<keyword evidence="3" id="KW-1185">Reference proteome</keyword>
<evidence type="ECO:0000256" key="1">
    <source>
        <dbReference type="SAM" id="MobiDB-lite"/>
    </source>
</evidence>
<dbReference type="RefSeq" id="WP_218471921.1">
    <property type="nucleotide sequence ID" value="NZ_BAABJN010000012.1"/>
</dbReference>
<evidence type="ECO:0000313" key="2">
    <source>
        <dbReference type="EMBL" id="QXN91061.1"/>
    </source>
</evidence>
<dbReference type="EMBL" id="CP078145">
    <property type="protein sequence ID" value="QXN91061.1"/>
    <property type="molecule type" value="Genomic_DNA"/>
</dbReference>